<reference evidence="1" key="1">
    <citation type="submission" date="2013-04" db="EMBL/GenBank/DDBJ databases">
        <authorList>
            <person name="Harkins D.M."/>
            <person name="Durkin A.S."/>
            <person name="Brinkac L.M."/>
            <person name="Haft D.H."/>
            <person name="Selengut J.D."/>
            <person name="Sanka R."/>
            <person name="DePew J."/>
            <person name="Purushe J."/>
            <person name="Galloway R.L."/>
            <person name="Vinetz J.M."/>
            <person name="Sutton G.G."/>
            <person name="Nierman W.C."/>
            <person name="Fouts D.E."/>
        </authorList>
    </citation>
    <scope>NUCLEOTIDE SEQUENCE [LARGE SCALE GENOMIC DNA]</scope>
    <source>
        <strain evidence="1">CDC</strain>
    </source>
</reference>
<proteinExistence type="predicted"/>
<evidence type="ECO:0000313" key="2">
    <source>
        <dbReference type="Proteomes" id="UP000013984"/>
    </source>
</evidence>
<comment type="caution">
    <text evidence="1">The sequence shown here is derived from an EMBL/GenBank/DDBJ whole genome shotgun (WGS) entry which is preliminary data.</text>
</comment>
<accession>R8ZZX8</accession>
<evidence type="ECO:0000313" key="1">
    <source>
        <dbReference type="EMBL" id="EOQ95513.1"/>
    </source>
</evidence>
<gene>
    <name evidence="1" type="ORF">LEP1GSC195_2098</name>
</gene>
<organism evidence="1 2">
    <name type="scientific">Leptospira wolbachii serovar Codice str. CDC</name>
    <dbReference type="NCBI Taxonomy" id="1218599"/>
    <lineage>
        <taxon>Bacteria</taxon>
        <taxon>Pseudomonadati</taxon>
        <taxon>Spirochaetota</taxon>
        <taxon>Spirochaetia</taxon>
        <taxon>Leptospirales</taxon>
        <taxon>Leptospiraceae</taxon>
        <taxon>Leptospira</taxon>
    </lineage>
</organism>
<name>R8ZZX8_9LEPT</name>
<sequence length="45" mass="5158">MARGKVAEISIPQPIVFEKNLDRFGNFILDLFTFLPSCTVMTLQR</sequence>
<keyword evidence="2" id="KW-1185">Reference proteome</keyword>
<dbReference type="Proteomes" id="UP000013984">
    <property type="component" value="Unassembled WGS sequence"/>
</dbReference>
<protein>
    <submittedName>
        <fullName evidence="1">Uncharacterized protein</fullName>
    </submittedName>
</protein>
<dbReference type="AlphaFoldDB" id="R8ZZX8"/>
<dbReference type="EMBL" id="AOGZ02000014">
    <property type="protein sequence ID" value="EOQ95513.1"/>
    <property type="molecule type" value="Genomic_DNA"/>
</dbReference>